<protein>
    <submittedName>
        <fullName evidence="1">Uncharacterized protein</fullName>
    </submittedName>
</protein>
<dbReference type="EMBL" id="BGZK01000402">
    <property type="protein sequence ID" value="GBP41596.1"/>
    <property type="molecule type" value="Genomic_DNA"/>
</dbReference>
<comment type="caution">
    <text evidence="1">The sequence shown here is derived from an EMBL/GenBank/DDBJ whole genome shotgun (WGS) entry which is preliminary data.</text>
</comment>
<dbReference type="AlphaFoldDB" id="A0A4C1VR37"/>
<gene>
    <name evidence="1" type="ORF">EVAR_34029_1</name>
</gene>
<proteinExistence type="predicted"/>
<keyword evidence="2" id="KW-1185">Reference proteome</keyword>
<dbReference type="Proteomes" id="UP000299102">
    <property type="component" value="Unassembled WGS sequence"/>
</dbReference>
<sequence length="99" mass="10564">MLRSIRELTRSWIGRGGCARVHEGETGQWALTPARRPTACSRKCRVCAAAKKSEPAARCAAIGPPEGATRMEPAHCDSAIAPASPLRALFTKPYACTTV</sequence>
<accession>A0A4C1VR37</accession>
<name>A0A4C1VR37_EUMVA</name>
<reference evidence="1 2" key="1">
    <citation type="journal article" date="2019" name="Commun. Biol.">
        <title>The bagworm genome reveals a unique fibroin gene that provides high tensile strength.</title>
        <authorList>
            <person name="Kono N."/>
            <person name="Nakamura H."/>
            <person name="Ohtoshi R."/>
            <person name="Tomita M."/>
            <person name="Numata K."/>
            <person name="Arakawa K."/>
        </authorList>
    </citation>
    <scope>NUCLEOTIDE SEQUENCE [LARGE SCALE GENOMIC DNA]</scope>
</reference>
<organism evidence="1 2">
    <name type="scientific">Eumeta variegata</name>
    <name type="common">Bagworm moth</name>
    <name type="synonym">Eumeta japonica</name>
    <dbReference type="NCBI Taxonomy" id="151549"/>
    <lineage>
        <taxon>Eukaryota</taxon>
        <taxon>Metazoa</taxon>
        <taxon>Ecdysozoa</taxon>
        <taxon>Arthropoda</taxon>
        <taxon>Hexapoda</taxon>
        <taxon>Insecta</taxon>
        <taxon>Pterygota</taxon>
        <taxon>Neoptera</taxon>
        <taxon>Endopterygota</taxon>
        <taxon>Lepidoptera</taxon>
        <taxon>Glossata</taxon>
        <taxon>Ditrysia</taxon>
        <taxon>Tineoidea</taxon>
        <taxon>Psychidae</taxon>
        <taxon>Oiketicinae</taxon>
        <taxon>Eumeta</taxon>
    </lineage>
</organism>
<evidence type="ECO:0000313" key="2">
    <source>
        <dbReference type="Proteomes" id="UP000299102"/>
    </source>
</evidence>
<evidence type="ECO:0000313" key="1">
    <source>
        <dbReference type="EMBL" id="GBP41596.1"/>
    </source>
</evidence>